<dbReference type="GO" id="GO:0016651">
    <property type="term" value="F:oxidoreductase activity, acting on NAD(P)H"/>
    <property type="evidence" value="ECO:0007669"/>
    <property type="project" value="InterPro"/>
</dbReference>
<dbReference type="SUPFAM" id="SSF143243">
    <property type="entry name" value="Nqo5-like"/>
    <property type="match status" value="1"/>
</dbReference>
<dbReference type="AlphaFoldDB" id="A0A645EA14"/>
<evidence type="ECO:0000256" key="2">
    <source>
        <dbReference type="ARBA" id="ARBA00022448"/>
    </source>
</evidence>
<dbReference type="Pfam" id="PF00329">
    <property type="entry name" value="Complex1_30kDa"/>
    <property type="match status" value="1"/>
</dbReference>
<sequence length="116" mass="13597">MQVLKTAEQYQFNMLRNLSAVDYVEYLEMVYHLYSLPLRHKITIKTRCASEDLHVDSVTAIWPSANFQEREVYDLLGVKFTGHPDLRRILMPDEFTGHPLRKSFKVGVRPTNGEKR</sequence>
<comment type="similarity">
    <text evidence="1">Belongs to the complex I 30 kDa subunit family.</text>
</comment>
<comment type="caution">
    <text evidence="4">The sequence shown here is derived from an EMBL/GenBank/DDBJ whole genome shotgun (WGS) entry which is preliminary data.</text>
</comment>
<gene>
    <name evidence="4" type="primary">nqo5_2</name>
    <name evidence="4" type="ORF">SDC9_144830</name>
</gene>
<accession>A0A645EA14</accession>
<evidence type="ECO:0000313" key="4">
    <source>
        <dbReference type="EMBL" id="MPM97653.1"/>
    </source>
</evidence>
<dbReference type="EC" id="1.6.5.11" evidence="4"/>
<reference evidence="4" key="1">
    <citation type="submission" date="2019-08" db="EMBL/GenBank/DDBJ databases">
        <authorList>
            <person name="Kucharzyk K."/>
            <person name="Murdoch R.W."/>
            <person name="Higgins S."/>
            <person name="Loffler F."/>
        </authorList>
    </citation>
    <scope>NUCLEOTIDE SEQUENCE</scope>
</reference>
<name>A0A645EA14_9ZZZZ</name>
<dbReference type="PROSITE" id="PS00542">
    <property type="entry name" value="COMPLEX1_30K"/>
    <property type="match status" value="1"/>
</dbReference>
<protein>
    <submittedName>
        <fullName evidence="4">NADH-quinone oxidoreductase subunit 5</fullName>
        <ecNumber evidence="4">1.6.5.11</ecNumber>
    </submittedName>
</protein>
<dbReference type="EMBL" id="VSSQ01043896">
    <property type="protein sequence ID" value="MPM97653.1"/>
    <property type="molecule type" value="Genomic_DNA"/>
</dbReference>
<organism evidence="4">
    <name type="scientific">bioreactor metagenome</name>
    <dbReference type="NCBI Taxonomy" id="1076179"/>
    <lineage>
        <taxon>unclassified sequences</taxon>
        <taxon>metagenomes</taxon>
        <taxon>ecological metagenomes</taxon>
    </lineage>
</organism>
<dbReference type="PANTHER" id="PTHR10884:SF14">
    <property type="entry name" value="NADH DEHYDROGENASE [UBIQUINONE] IRON-SULFUR PROTEIN 3, MITOCHONDRIAL"/>
    <property type="match status" value="1"/>
</dbReference>
<feature type="domain" description="NADH:ubiquinone oxidoreductase 30kDa subunit" evidence="3">
    <location>
        <begin position="1"/>
        <end position="106"/>
    </location>
</feature>
<keyword evidence="2" id="KW-0813">Transport</keyword>
<dbReference type="GO" id="GO:0008137">
    <property type="term" value="F:NADH dehydrogenase (ubiquinone) activity"/>
    <property type="evidence" value="ECO:0007669"/>
    <property type="project" value="InterPro"/>
</dbReference>
<keyword evidence="4" id="KW-0560">Oxidoreductase</keyword>
<proteinExistence type="inferred from homology"/>
<dbReference type="PANTHER" id="PTHR10884">
    <property type="entry name" value="NADH DEHYDROGENASE UBIQUINONE IRON-SULFUR PROTEIN 3"/>
    <property type="match status" value="1"/>
</dbReference>
<evidence type="ECO:0000256" key="1">
    <source>
        <dbReference type="ARBA" id="ARBA00007569"/>
    </source>
</evidence>
<dbReference type="InterPro" id="IPR020396">
    <property type="entry name" value="NADH_UbQ_OxRdtase_CS"/>
</dbReference>
<evidence type="ECO:0000259" key="3">
    <source>
        <dbReference type="Pfam" id="PF00329"/>
    </source>
</evidence>
<dbReference type="InterPro" id="IPR010218">
    <property type="entry name" value="NADH_DH_suC"/>
</dbReference>
<dbReference type="Gene3D" id="3.30.460.80">
    <property type="entry name" value="NADH:ubiquinone oxidoreductase, 30kDa subunit"/>
    <property type="match status" value="1"/>
</dbReference>
<dbReference type="NCBIfam" id="TIGR01961">
    <property type="entry name" value="NuoC_fam"/>
    <property type="match status" value="1"/>
</dbReference>
<dbReference type="InterPro" id="IPR001268">
    <property type="entry name" value="NADH_UbQ_OxRdtase_30kDa_su"/>
</dbReference>
<dbReference type="InterPro" id="IPR037232">
    <property type="entry name" value="NADH_quin_OxRdtase_su_C/D-like"/>
</dbReference>